<protein>
    <recommendedName>
        <fullName evidence="8">TLC domain-containing protein</fullName>
    </recommendedName>
</protein>
<keyword evidence="4 5" id="KW-0472">Membrane</keyword>
<evidence type="ECO:0000313" key="10">
    <source>
        <dbReference type="Proteomes" id="UP000803884"/>
    </source>
</evidence>
<feature type="transmembrane region" description="Helical" evidence="7">
    <location>
        <begin position="145"/>
        <end position="163"/>
    </location>
</feature>
<proteinExistence type="predicted"/>
<sequence>MLDPNPIQAPVAVRSAFQYIADLCALPTLPLHAHEVLFALGLYTFIANVVSPLISNRFCPQTYQKLNRRTRISWDVHVVSFVQSCLINTLSLYVIFFDEERKTWRDPNNWEKRIWGYDGMTGLLQSFALGYFLWDLYMCARYVKVFGVGMLAHAVSAVTVFSFGFRPFVYYYCPVFLLYELSSPFLNIHWFCDKLDLTGSIYQAVNGAFLTTTFFCCRILWGNYSSYLVFKDVYRAINEGYTVPKKFMDLAAEFPHHGDLSHPVGQTTAFMELRYLPLWLGAAYLASNITLNLLNVFWFSKMIQTIRTRFPPPYGTKGLGKEVHYHPQEKKPIKKQGSVRAAREKAEAIMETHPEQAPAADGYSNEPTVQRALYNDGHKGVEVTGSTTSQRATRSRRRG</sequence>
<dbReference type="SMART" id="SM00724">
    <property type="entry name" value="TLC"/>
    <property type="match status" value="1"/>
</dbReference>
<name>A0AB34KR19_9PEZI</name>
<dbReference type="Pfam" id="PF03798">
    <property type="entry name" value="TRAM_LAG1_CLN8"/>
    <property type="match status" value="1"/>
</dbReference>
<dbReference type="GO" id="GO:0055088">
    <property type="term" value="P:lipid homeostasis"/>
    <property type="evidence" value="ECO:0007669"/>
    <property type="project" value="TreeGrafter"/>
</dbReference>
<gene>
    <name evidence="9" type="ORF">WHR41_05480</name>
</gene>
<evidence type="ECO:0000256" key="3">
    <source>
        <dbReference type="ARBA" id="ARBA00022989"/>
    </source>
</evidence>
<feature type="transmembrane region" description="Helical" evidence="7">
    <location>
        <begin position="36"/>
        <end position="55"/>
    </location>
</feature>
<comment type="caution">
    <text evidence="9">The sequence shown here is derived from an EMBL/GenBank/DDBJ whole genome shotgun (WGS) entry which is preliminary data.</text>
</comment>
<comment type="subcellular location">
    <subcellularLocation>
        <location evidence="1">Membrane</location>
        <topology evidence="1">Multi-pass membrane protein</topology>
    </subcellularLocation>
</comment>
<evidence type="ECO:0000256" key="2">
    <source>
        <dbReference type="ARBA" id="ARBA00022692"/>
    </source>
</evidence>
<feature type="transmembrane region" description="Helical" evidence="7">
    <location>
        <begin position="115"/>
        <end position="133"/>
    </location>
</feature>
<keyword evidence="10" id="KW-1185">Reference proteome</keyword>
<feature type="transmembrane region" description="Helical" evidence="7">
    <location>
        <begin position="169"/>
        <end position="192"/>
    </location>
</feature>
<feature type="domain" description="TLC" evidence="8">
    <location>
        <begin position="69"/>
        <end position="311"/>
    </location>
</feature>
<evidence type="ECO:0000256" key="6">
    <source>
        <dbReference type="SAM" id="MobiDB-lite"/>
    </source>
</evidence>
<reference evidence="9 10" key="1">
    <citation type="journal article" date="2020" name="Microbiol. Resour. Announc.">
        <title>Draft Genome Sequence of a Cladosporium Species Isolated from the Mesophotic Ascidian Didemnum maculosum.</title>
        <authorList>
            <person name="Gioti A."/>
            <person name="Siaperas R."/>
            <person name="Nikolaivits E."/>
            <person name="Le Goff G."/>
            <person name="Ouazzani J."/>
            <person name="Kotoulas G."/>
            <person name="Topakas E."/>
        </authorList>
    </citation>
    <scope>NUCLEOTIDE SEQUENCE [LARGE SCALE GENOMIC DNA]</scope>
    <source>
        <strain evidence="9 10">TM138-S3</strain>
    </source>
</reference>
<feature type="transmembrane region" description="Helical" evidence="7">
    <location>
        <begin position="76"/>
        <end position="95"/>
    </location>
</feature>
<feature type="transmembrane region" description="Helical" evidence="7">
    <location>
        <begin position="204"/>
        <end position="221"/>
    </location>
</feature>
<dbReference type="EMBL" id="JAAQHG020000015">
    <property type="protein sequence ID" value="KAL1586252.1"/>
    <property type="molecule type" value="Genomic_DNA"/>
</dbReference>
<dbReference type="GO" id="GO:0016020">
    <property type="term" value="C:membrane"/>
    <property type="evidence" value="ECO:0007669"/>
    <property type="project" value="UniProtKB-SubCell"/>
</dbReference>
<dbReference type="RefSeq" id="XP_069229357.1">
    <property type="nucleotide sequence ID" value="XM_069374085.1"/>
</dbReference>
<dbReference type="PANTHER" id="PTHR13439">
    <property type="entry name" value="CT120 PROTEIN"/>
    <property type="match status" value="1"/>
</dbReference>
<evidence type="ECO:0000313" key="9">
    <source>
        <dbReference type="EMBL" id="KAL1586252.1"/>
    </source>
</evidence>
<accession>A0AB34KR19</accession>
<dbReference type="GeneID" id="96006923"/>
<evidence type="ECO:0000256" key="5">
    <source>
        <dbReference type="PROSITE-ProRule" id="PRU00205"/>
    </source>
</evidence>
<keyword evidence="3 7" id="KW-1133">Transmembrane helix</keyword>
<dbReference type="AlphaFoldDB" id="A0AB34KR19"/>
<evidence type="ECO:0000256" key="1">
    <source>
        <dbReference type="ARBA" id="ARBA00004141"/>
    </source>
</evidence>
<dbReference type="InterPro" id="IPR006634">
    <property type="entry name" value="TLC-dom"/>
</dbReference>
<dbReference type="PANTHER" id="PTHR13439:SF0">
    <property type="entry name" value="TOPOISOMERASE I DAMAGE AFFECTED PROTEIN 4"/>
    <property type="match status" value="1"/>
</dbReference>
<dbReference type="PROSITE" id="PS50922">
    <property type="entry name" value="TLC"/>
    <property type="match status" value="1"/>
</dbReference>
<evidence type="ECO:0000256" key="7">
    <source>
        <dbReference type="SAM" id="Phobius"/>
    </source>
</evidence>
<dbReference type="InterPro" id="IPR050846">
    <property type="entry name" value="TLCD"/>
</dbReference>
<feature type="transmembrane region" description="Helical" evidence="7">
    <location>
        <begin position="278"/>
        <end position="299"/>
    </location>
</feature>
<organism evidence="9 10">
    <name type="scientific">Cladosporium halotolerans</name>
    <dbReference type="NCBI Taxonomy" id="1052096"/>
    <lineage>
        <taxon>Eukaryota</taxon>
        <taxon>Fungi</taxon>
        <taxon>Dikarya</taxon>
        <taxon>Ascomycota</taxon>
        <taxon>Pezizomycotina</taxon>
        <taxon>Dothideomycetes</taxon>
        <taxon>Dothideomycetidae</taxon>
        <taxon>Cladosporiales</taxon>
        <taxon>Cladosporiaceae</taxon>
        <taxon>Cladosporium</taxon>
    </lineage>
</organism>
<dbReference type="Proteomes" id="UP000803884">
    <property type="component" value="Unassembled WGS sequence"/>
</dbReference>
<keyword evidence="2 5" id="KW-0812">Transmembrane</keyword>
<dbReference type="GO" id="GO:0005783">
    <property type="term" value="C:endoplasmic reticulum"/>
    <property type="evidence" value="ECO:0007669"/>
    <property type="project" value="TreeGrafter"/>
</dbReference>
<feature type="region of interest" description="Disordered" evidence="6">
    <location>
        <begin position="352"/>
        <end position="399"/>
    </location>
</feature>
<evidence type="ECO:0000259" key="8">
    <source>
        <dbReference type="PROSITE" id="PS50922"/>
    </source>
</evidence>
<evidence type="ECO:0000256" key="4">
    <source>
        <dbReference type="ARBA" id="ARBA00023136"/>
    </source>
</evidence>